<dbReference type="PANTHER" id="PTHR11675">
    <property type="entry name" value="N-ACETYLGALACTOSAMINYLTRANSFERASE"/>
    <property type="match status" value="1"/>
</dbReference>
<dbReference type="GO" id="GO:0006493">
    <property type="term" value="P:protein O-linked glycosylation"/>
    <property type="evidence" value="ECO:0007669"/>
    <property type="project" value="TreeGrafter"/>
</dbReference>
<name>A0A6I9MTW3_9TELE</name>
<sequence length="142" mass="16078">MEIYPDKKRTRVVGPETQKSPQRGGEDAAPPPDSSRDSSELFGHWGHDLGPESQRVALRKFRYYGYNGYLSDRISLTRSIPDLRPDGCRNMSYSSDLPQLSVIFIFVNEALSVLLRSIHTAILRTPPHLLREIVLVDDHSDS</sequence>
<dbReference type="InterPro" id="IPR029044">
    <property type="entry name" value="Nucleotide-diphossugar_trans"/>
</dbReference>
<dbReference type="PANTHER" id="PTHR11675:SF37">
    <property type="entry name" value="POLYPEPTIDE N-ACETYLGALACTOSAMINYLTRANSFERASE 18"/>
    <property type="match status" value="1"/>
</dbReference>
<dbReference type="GO" id="GO:0004653">
    <property type="term" value="F:polypeptide N-acetylgalactosaminyltransferase activity"/>
    <property type="evidence" value="ECO:0007669"/>
    <property type="project" value="TreeGrafter"/>
</dbReference>
<dbReference type="SUPFAM" id="SSF53448">
    <property type="entry name" value="Nucleotide-diphospho-sugar transferases"/>
    <property type="match status" value="1"/>
</dbReference>
<dbReference type="OrthoDB" id="6119243at2759"/>
<evidence type="ECO:0000313" key="3">
    <source>
        <dbReference type="Proteomes" id="UP000504611"/>
    </source>
</evidence>
<dbReference type="Proteomes" id="UP000504611">
    <property type="component" value="Unplaced"/>
</dbReference>
<feature type="non-terminal residue" evidence="4">
    <location>
        <position position="142"/>
    </location>
</feature>
<keyword evidence="3" id="KW-1185">Reference proteome</keyword>
<dbReference type="Gene3D" id="3.90.550.10">
    <property type="entry name" value="Spore Coat Polysaccharide Biosynthesis Protein SpsA, Chain A"/>
    <property type="match status" value="1"/>
</dbReference>
<dbReference type="AlphaFoldDB" id="A0A6I9MTW3"/>
<feature type="compositionally biased region" description="Basic and acidic residues" evidence="2">
    <location>
        <begin position="34"/>
        <end position="50"/>
    </location>
</feature>
<feature type="region of interest" description="Disordered" evidence="2">
    <location>
        <begin position="1"/>
        <end position="50"/>
    </location>
</feature>
<proteinExistence type="predicted"/>
<dbReference type="GeneID" id="104943084"/>
<dbReference type="KEGG" id="ncc:104943084"/>
<dbReference type="GO" id="GO:0005794">
    <property type="term" value="C:Golgi apparatus"/>
    <property type="evidence" value="ECO:0007669"/>
    <property type="project" value="TreeGrafter"/>
</dbReference>
<accession>A0A6I9MTW3</accession>
<gene>
    <name evidence="4" type="primary">LOC104943084</name>
</gene>
<dbReference type="RefSeq" id="XP_010766708.1">
    <property type="nucleotide sequence ID" value="XM_010768406.1"/>
</dbReference>
<evidence type="ECO:0000313" key="4">
    <source>
        <dbReference type="RefSeq" id="XP_010766708.1"/>
    </source>
</evidence>
<protein>
    <submittedName>
        <fullName evidence="4">Polypeptide N-acetylgalactosaminyltransferase 18</fullName>
    </submittedName>
</protein>
<evidence type="ECO:0000256" key="2">
    <source>
        <dbReference type="SAM" id="MobiDB-lite"/>
    </source>
</evidence>
<keyword evidence="1" id="KW-1015">Disulfide bond</keyword>
<evidence type="ECO:0000256" key="1">
    <source>
        <dbReference type="ARBA" id="ARBA00023157"/>
    </source>
</evidence>
<organism evidence="3 4">
    <name type="scientific">Notothenia coriiceps</name>
    <name type="common">black rockcod</name>
    <dbReference type="NCBI Taxonomy" id="8208"/>
    <lineage>
        <taxon>Eukaryota</taxon>
        <taxon>Metazoa</taxon>
        <taxon>Chordata</taxon>
        <taxon>Craniata</taxon>
        <taxon>Vertebrata</taxon>
        <taxon>Euteleostomi</taxon>
        <taxon>Actinopterygii</taxon>
        <taxon>Neopterygii</taxon>
        <taxon>Teleostei</taxon>
        <taxon>Neoteleostei</taxon>
        <taxon>Acanthomorphata</taxon>
        <taxon>Eupercaria</taxon>
        <taxon>Perciformes</taxon>
        <taxon>Notothenioidei</taxon>
        <taxon>Nototheniidae</taxon>
        <taxon>Notothenia</taxon>
    </lineage>
</organism>
<reference evidence="4" key="1">
    <citation type="submission" date="2025-08" db="UniProtKB">
        <authorList>
            <consortium name="RefSeq"/>
        </authorList>
    </citation>
    <scope>IDENTIFICATION</scope>
    <source>
        <tissue evidence="4">Muscle</tissue>
    </source>
</reference>